<organism evidence="1">
    <name type="scientific">termite gut metagenome</name>
    <dbReference type="NCBI Taxonomy" id="433724"/>
    <lineage>
        <taxon>unclassified sequences</taxon>
        <taxon>metagenomes</taxon>
        <taxon>organismal metagenomes</taxon>
    </lineage>
</organism>
<dbReference type="EMBL" id="SNRY01000104">
    <property type="protein sequence ID" value="KAA6347184.1"/>
    <property type="molecule type" value="Genomic_DNA"/>
</dbReference>
<gene>
    <name evidence="1" type="ORF">EZS27_005353</name>
</gene>
<evidence type="ECO:0000313" key="1">
    <source>
        <dbReference type="EMBL" id="KAA6347184.1"/>
    </source>
</evidence>
<proteinExistence type="predicted"/>
<reference evidence="1" key="1">
    <citation type="submission" date="2019-03" db="EMBL/GenBank/DDBJ databases">
        <title>Single cell metagenomics reveals metabolic interactions within the superorganism composed of flagellate Streblomastix strix and complex community of Bacteroidetes bacteria on its surface.</title>
        <authorList>
            <person name="Treitli S.C."/>
            <person name="Kolisko M."/>
            <person name="Husnik F."/>
            <person name="Keeling P."/>
            <person name="Hampl V."/>
        </authorList>
    </citation>
    <scope>NUCLEOTIDE SEQUENCE</scope>
    <source>
        <strain evidence="1">STM</strain>
    </source>
</reference>
<dbReference type="AlphaFoldDB" id="A0A5J4SLT5"/>
<comment type="caution">
    <text evidence="1">The sequence shown here is derived from an EMBL/GenBank/DDBJ whole genome shotgun (WGS) entry which is preliminary data.</text>
</comment>
<sequence>MITIFLKIVRVRQNKRHMMRRGADLTGRLYFETSRQEPQNSSDAKLNAIAELLKYVQGMACLPQVQNDKQILQIASQLQTLCTKELECLCSNQELPWGWYSIFL</sequence>
<accession>A0A5J4SLT5</accession>
<name>A0A5J4SLT5_9ZZZZ</name>
<protein>
    <submittedName>
        <fullName evidence="1">Uncharacterized protein</fullName>
    </submittedName>
</protein>